<protein>
    <submittedName>
        <fullName evidence="2">Uncharacterized protein</fullName>
    </submittedName>
</protein>
<evidence type="ECO:0000313" key="3">
    <source>
        <dbReference type="Proteomes" id="UP000305398"/>
    </source>
</evidence>
<organism evidence="2 3">
    <name type="scientific">Hymenobacter jejuensis</name>
    <dbReference type="NCBI Taxonomy" id="2502781"/>
    <lineage>
        <taxon>Bacteria</taxon>
        <taxon>Pseudomonadati</taxon>
        <taxon>Bacteroidota</taxon>
        <taxon>Cytophagia</taxon>
        <taxon>Cytophagales</taxon>
        <taxon>Hymenobacteraceae</taxon>
        <taxon>Hymenobacter</taxon>
    </lineage>
</organism>
<dbReference type="Proteomes" id="UP000305398">
    <property type="component" value="Chromosome"/>
</dbReference>
<feature type="chain" id="PRO_5023092993" evidence="1">
    <location>
        <begin position="22"/>
        <end position="168"/>
    </location>
</feature>
<evidence type="ECO:0000256" key="1">
    <source>
        <dbReference type="SAM" id="SignalP"/>
    </source>
</evidence>
<accession>A0A5B7ZW04</accession>
<dbReference type="EMBL" id="CP040896">
    <property type="protein sequence ID" value="QDA59017.1"/>
    <property type="molecule type" value="Genomic_DNA"/>
</dbReference>
<dbReference type="KEGG" id="hyj:FHG12_02375"/>
<keyword evidence="1" id="KW-0732">Signal</keyword>
<dbReference type="OrthoDB" id="9917175at2"/>
<keyword evidence="3" id="KW-1185">Reference proteome</keyword>
<sequence>MSLYPCLPAALCLLGSVFAWSGDALSSPITTIAQIGTPEGIPTVRPAVLFQVEEGELDFLVMDVPVTSFEQAHAYDEGATLHLSTPVGEFVDSVYRQQIALHQFDAHTTSVSVQLYFIRNAISASMVSALEKKVGVTVKLENRQGVSVTYRQVAHELVINSALIMTYR</sequence>
<proteinExistence type="predicted"/>
<dbReference type="RefSeq" id="WP_139514092.1">
    <property type="nucleotide sequence ID" value="NZ_CP040896.1"/>
</dbReference>
<reference evidence="2 3" key="1">
    <citation type="submission" date="2019-06" db="EMBL/GenBank/DDBJ databases">
        <authorList>
            <person name="Srinivasan S."/>
        </authorList>
    </citation>
    <scope>NUCLEOTIDE SEQUENCE [LARGE SCALE GENOMIC DNA]</scope>
    <source>
        <strain evidence="2 3">17J68-5</strain>
    </source>
</reference>
<dbReference type="AlphaFoldDB" id="A0A5B7ZW04"/>
<gene>
    <name evidence="2" type="ORF">FHG12_02375</name>
</gene>
<feature type="signal peptide" evidence="1">
    <location>
        <begin position="1"/>
        <end position="21"/>
    </location>
</feature>
<evidence type="ECO:0000313" key="2">
    <source>
        <dbReference type="EMBL" id="QDA59017.1"/>
    </source>
</evidence>
<name>A0A5B7ZW04_9BACT</name>